<dbReference type="InterPro" id="IPR043128">
    <property type="entry name" value="Rev_trsase/Diguanyl_cyclase"/>
</dbReference>
<gene>
    <name evidence="4" type="ORF">VALFYP47_00103</name>
</gene>
<sequence>MQVNAILFDVQSIQKYIFANNKLKANVGASYIVDRLFEDVLCKDVILNLESGADITSWKTRRDSITSLPASVYVAYIGGGKALILIDNDRVNIIEDIIKTFTAQVLTQYPGLKVGVTTGLVTLEKDQFKSDERQLFKQLKDNQYTLNPILHPANTGLTTICDYSGDTADAVVNFGDGERFVATSFIAKYNAFEAANARLKKDLFGTEDIEWVFPSKLNELGQNKSTEKSKTGINDIAIVHIDGNNMGARFISCNGLEERSALSEKVATKTLESFKSLIQWIIDKYDILTKPKNLELTDKMLPIRPIIVGGDDITFVCNARIAVQAAHFLMQELLSDNHGMSISSCAGIAVIPTYYPFFRGYQMAEQLCDSAKSKMRAYNKDNGVNESCWLDFAFLHGETAPTLEQFFANEYSSLRGNMHYGPYQVYNVHASITKKDIFALTKLLECTHQFNLTKEKTYKGELLAHNKIKELRSVLQDNQHIQDLFIEQLKKNEKILPDIVGWEGFAKQLWDEVKIGDTRELKTPYVDAIELMDYILPGLE</sequence>
<protein>
    <recommendedName>
        <fullName evidence="3">Cas10/Cmr2 second palm domain-containing protein</fullName>
    </recommendedName>
</protein>
<proteinExistence type="predicted"/>
<evidence type="ECO:0000256" key="1">
    <source>
        <dbReference type="ARBA" id="ARBA00022741"/>
    </source>
</evidence>
<evidence type="ECO:0000259" key="3">
    <source>
        <dbReference type="Pfam" id="PF22335"/>
    </source>
</evidence>
<dbReference type="GO" id="GO:0051607">
    <property type="term" value="P:defense response to virus"/>
    <property type="evidence" value="ECO:0007669"/>
    <property type="project" value="UniProtKB-KW"/>
</dbReference>
<dbReference type="PANTHER" id="PTHR36528:SF1">
    <property type="entry name" value="CRISPR SYSTEM SINGLE-STRAND-SPECIFIC DEOXYRIBONUCLEASE CAS10_CSM1 (SUBTYPE III-A)"/>
    <property type="match status" value="1"/>
</dbReference>
<keyword evidence="2" id="KW-0051">Antiviral defense</keyword>
<name>A0A6N3ASP6_9FIRM</name>
<dbReference type="Pfam" id="PF22335">
    <property type="entry name" value="Cas10-Cmr2_palm2"/>
    <property type="match status" value="1"/>
</dbReference>
<organism evidence="4">
    <name type="scientific">Veillonella atypica</name>
    <dbReference type="NCBI Taxonomy" id="39777"/>
    <lineage>
        <taxon>Bacteria</taxon>
        <taxon>Bacillati</taxon>
        <taxon>Bacillota</taxon>
        <taxon>Negativicutes</taxon>
        <taxon>Veillonellales</taxon>
        <taxon>Veillonellaceae</taxon>
        <taxon>Veillonella</taxon>
    </lineage>
</organism>
<accession>A0A6N3ASP6</accession>
<dbReference type="RefSeq" id="WP_156718017.1">
    <property type="nucleotide sequence ID" value="NZ_CACRUN010000012.1"/>
</dbReference>
<dbReference type="AlphaFoldDB" id="A0A6N3ASP6"/>
<evidence type="ECO:0000313" key="4">
    <source>
        <dbReference type="EMBL" id="VYT95545.1"/>
    </source>
</evidence>
<feature type="domain" description="Cas10/Cmr2 second palm" evidence="3">
    <location>
        <begin position="236"/>
        <end position="375"/>
    </location>
</feature>
<dbReference type="PANTHER" id="PTHR36528">
    <property type="entry name" value="CRISPR SYSTEM SINGLE-STRAND-SPECIFIC DEOXYRIBONUCLEASE CAS10/CSM1 (SUBTYPE III-A)"/>
    <property type="match status" value="1"/>
</dbReference>
<dbReference type="EMBL" id="CACRUN010000012">
    <property type="protein sequence ID" value="VYT95545.1"/>
    <property type="molecule type" value="Genomic_DNA"/>
</dbReference>
<evidence type="ECO:0000256" key="2">
    <source>
        <dbReference type="ARBA" id="ARBA00023118"/>
    </source>
</evidence>
<dbReference type="InterPro" id="IPR052117">
    <property type="entry name" value="Cas10/Csm1_subtype-III-A"/>
</dbReference>
<reference evidence="4" key="1">
    <citation type="submission" date="2019-11" db="EMBL/GenBank/DDBJ databases">
        <authorList>
            <person name="Feng L."/>
        </authorList>
    </citation>
    <scope>NUCLEOTIDE SEQUENCE</scope>
    <source>
        <strain evidence="4">VatypicaLFYP47</strain>
    </source>
</reference>
<keyword evidence="1" id="KW-0547">Nucleotide-binding</keyword>
<dbReference type="Gene3D" id="3.30.70.270">
    <property type="match status" value="1"/>
</dbReference>
<dbReference type="GO" id="GO:0000166">
    <property type="term" value="F:nucleotide binding"/>
    <property type="evidence" value="ECO:0007669"/>
    <property type="project" value="UniProtKB-KW"/>
</dbReference>
<dbReference type="InterPro" id="IPR054767">
    <property type="entry name" value="Cas10-Cmr2_palm2"/>
</dbReference>